<dbReference type="InterPro" id="IPR036583">
    <property type="entry name" value="23S_rRNA_IVS_sf"/>
</dbReference>
<comment type="caution">
    <text evidence="1">The sequence shown here is derived from an EMBL/GenBank/DDBJ whole genome shotgun (WGS) entry which is preliminary data.</text>
</comment>
<dbReference type="PANTHER" id="PTHR38471">
    <property type="entry name" value="FOUR HELIX BUNDLE PROTEIN"/>
    <property type="match status" value="1"/>
</dbReference>
<dbReference type="Proteomes" id="UP000176260">
    <property type="component" value="Unassembled WGS sequence"/>
</dbReference>
<dbReference type="AlphaFoldDB" id="A0A1G1XN19"/>
<organism evidence="1 2">
    <name type="scientific">Candidatus Buchananbacteria bacterium RBG_13_39_9</name>
    <dbReference type="NCBI Taxonomy" id="1797531"/>
    <lineage>
        <taxon>Bacteria</taxon>
        <taxon>Candidatus Buchananiibacteriota</taxon>
    </lineage>
</organism>
<dbReference type="Gene3D" id="1.20.1440.60">
    <property type="entry name" value="23S rRNA-intervening sequence"/>
    <property type="match status" value="1"/>
</dbReference>
<dbReference type="Pfam" id="PF05635">
    <property type="entry name" value="23S_rRNA_IVP"/>
    <property type="match status" value="1"/>
</dbReference>
<reference evidence="1 2" key="1">
    <citation type="journal article" date="2016" name="Nat. Commun.">
        <title>Thousands of microbial genomes shed light on interconnected biogeochemical processes in an aquifer system.</title>
        <authorList>
            <person name="Anantharaman K."/>
            <person name="Brown C.T."/>
            <person name="Hug L.A."/>
            <person name="Sharon I."/>
            <person name="Castelle C.J."/>
            <person name="Probst A.J."/>
            <person name="Thomas B.C."/>
            <person name="Singh A."/>
            <person name="Wilkins M.J."/>
            <person name="Karaoz U."/>
            <person name="Brodie E.L."/>
            <person name="Williams K.H."/>
            <person name="Hubbard S.S."/>
            <person name="Banfield J.F."/>
        </authorList>
    </citation>
    <scope>NUCLEOTIDE SEQUENCE [LARGE SCALE GENOMIC DNA]</scope>
</reference>
<accession>A0A1G1XN19</accession>
<dbReference type="NCBIfam" id="TIGR02436">
    <property type="entry name" value="four helix bundle protein"/>
    <property type="match status" value="1"/>
</dbReference>
<proteinExistence type="predicted"/>
<name>A0A1G1XN19_9BACT</name>
<sequence length="125" mass="14683">MQNFKSGNHRKLIAWQMADELDLIAQEILKQIPKNEFKTRSQIDSASDSVGSNIVEGYYSNSTAEFIRFLRYARRSCGELGERIRRVYRKEFITKDLFEKANDVAIRTGYIIDRLMQSLEKKLNR</sequence>
<dbReference type="SUPFAM" id="SSF158446">
    <property type="entry name" value="IVS-encoded protein-like"/>
    <property type="match status" value="1"/>
</dbReference>
<protein>
    <recommendedName>
        <fullName evidence="3">Four helix bundle protein</fullName>
    </recommendedName>
</protein>
<dbReference type="EMBL" id="MHIA01000028">
    <property type="protein sequence ID" value="OGY41515.1"/>
    <property type="molecule type" value="Genomic_DNA"/>
</dbReference>
<gene>
    <name evidence="1" type="ORF">A2Y67_00470</name>
</gene>
<evidence type="ECO:0008006" key="3">
    <source>
        <dbReference type="Google" id="ProtNLM"/>
    </source>
</evidence>
<dbReference type="PANTHER" id="PTHR38471:SF2">
    <property type="entry name" value="FOUR HELIX BUNDLE PROTEIN"/>
    <property type="match status" value="1"/>
</dbReference>
<dbReference type="InterPro" id="IPR012657">
    <property type="entry name" value="23S_rRNA-intervening_sequence"/>
</dbReference>
<evidence type="ECO:0000313" key="1">
    <source>
        <dbReference type="EMBL" id="OGY41515.1"/>
    </source>
</evidence>
<evidence type="ECO:0000313" key="2">
    <source>
        <dbReference type="Proteomes" id="UP000176260"/>
    </source>
</evidence>